<dbReference type="AlphaFoldDB" id="A0A1X7HLG4"/>
<dbReference type="STRING" id="1313296.SAMN05661091_4456"/>
<dbReference type="Proteomes" id="UP000192940">
    <property type="component" value="Chromosome I"/>
</dbReference>
<organism evidence="3 4">
    <name type="scientific">Paenibacillus uliginis N3/975</name>
    <dbReference type="NCBI Taxonomy" id="1313296"/>
    <lineage>
        <taxon>Bacteria</taxon>
        <taxon>Bacillati</taxon>
        <taxon>Bacillota</taxon>
        <taxon>Bacilli</taxon>
        <taxon>Bacillales</taxon>
        <taxon>Paenibacillaceae</taxon>
        <taxon>Paenibacillus</taxon>
    </lineage>
</organism>
<evidence type="ECO:0000313" key="4">
    <source>
        <dbReference type="Proteomes" id="UP000192940"/>
    </source>
</evidence>
<evidence type="ECO:0000256" key="1">
    <source>
        <dbReference type="ARBA" id="ARBA00022729"/>
    </source>
</evidence>
<dbReference type="PANTHER" id="PTHR35936">
    <property type="entry name" value="MEMBRANE-BOUND LYTIC MUREIN TRANSGLYCOSYLASE F"/>
    <property type="match status" value="1"/>
</dbReference>
<dbReference type="SUPFAM" id="SSF53850">
    <property type="entry name" value="Periplasmic binding protein-like II"/>
    <property type="match status" value="1"/>
</dbReference>
<name>A0A1X7HLG4_9BACL</name>
<dbReference type="Gene3D" id="3.40.190.10">
    <property type="entry name" value="Periplasmic binding protein-like II"/>
    <property type="match status" value="2"/>
</dbReference>
<dbReference type="PANTHER" id="PTHR35936:SF34">
    <property type="entry name" value="ABC TRANSPORTER EXTRACELLULAR-BINDING PROTEIN YCKB-RELATED"/>
    <property type="match status" value="1"/>
</dbReference>
<gene>
    <name evidence="3" type="ORF">SAMN05661091_4456</name>
</gene>
<dbReference type="InterPro" id="IPR001638">
    <property type="entry name" value="Solute-binding_3/MltF_N"/>
</dbReference>
<evidence type="ECO:0000313" key="3">
    <source>
        <dbReference type="EMBL" id="SMF88921.1"/>
    </source>
</evidence>
<sequence>MGGRHYSIKTLLVVIILLLALPGCGQKSYDRVPTPNMGVDPLRVKTGGLLQNAALRDTLRIGTEGNYPPFSYHGTGGRLTGFDVEIAEEVARHMEMKAVFVEAEWKDLLSGLIEGKYDTVFNEVADNKNRRALYDFSNAYMTSTPVLVVRSNEKKIRTFTDLKGKTAAVEAVGEYQQIAAKYQSKAVVTKDFTEAANLLVNRKVDAVLTDSLSILNLRQQTPDLPVKTADSLNYVNQVCAVFVKGNSDLVAAVDNALETMQADGSYLTIWKKYFGDSPSTQRNY</sequence>
<dbReference type="SMART" id="SM00062">
    <property type="entry name" value="PBPb"/>
    <property type="match status" value="1"/>
</dbReference>
<dbReference type="EMBL" id="LT840184">
    <property type="protein sequence ID" value="SMF88921.1"/>
    <property type="molecule type" value="Genomic_DNA"/>
</dbReference>
<dbReference type="Pfam" id="PF00497">
    <property type="entry name" value="SBP_bac_3"/>
    <property type="match status" value="1"/>
</dbReference>
<protein>
    <submittedName>
        <fullName evidence="3">Amino acid ABC transporter substrate-binding protein, PAAT family (TC 3.A.1.3.-)</fullName>
    </submittedName>
</protein>
<accession>A0A1X7HLG4</accession>
<keyword evidence="4" id="KW-1185">Reference proteome</keyword>
<reference evidence="3 4" key="1">
    <citation type="submission" date="2017-04" db="EMBL/GenBank/DDBJ databases">
        <authorList>
            <person name="Afonso C.L."/>
            <person name="Miller P.J."/>
            <person name="Scott M.A."/>
            <person name="Spackman E."/>
            <person name="Goraichik I."/>
            <person name="Dimitrov K.M."/>
            <person name="Suarez D.L."/>
            <person name="Swayne D.E."/>
        </authorList>
    </citation>
    <scope>NUCLEOTIDE SEQUENCE [LARGE SCALE GENOMIC DNA]</scope>
    <source>
        <strain evidence="3 4">N3/975</strain>
    </source>
</reference>
<dbReference type="RefSeq" id="WP_208915208.1">
    <property type="nucleotide sequence ID" value="NZ_LT840184.1"/>
</dbReference>
<keyword evidence="1" id="KW-0732">Signal</keyword>
<feature type="domain" description="Solute-binding protein family 3/N-terminal" evidence="2">
    <location>
        <begin position="58"/>
        <end position="277"/>
    </location>
</feature>
<proteinExistence type="predicted"/>
<evidence type="ECO:0000259" key="2">
    <source>
        <dbReference type="SMART" id="SM00062"/>
    </source>
</evidence>